<dbReference type="CDD" id="cd02901">
    <property type="entry name" value="Macro_Poa1p-like"/>
    <property type="match status" value="1"/>
</dbReference>
<dbReference type="PANTHER" id="PTHR12521">
    <property type="entry name" value="PROTEIN C6ORF130"/>
    <property type="match status" value="1"/>
</dbReference>
<dbReference type="Pfam" id="PF01661">
    <property type="entry name" value="Macro"/>
    <property type="match status" value="1"/>
</dbReference>
<dbReference type="PROSITE" id="PS51154">
    <property type="entry name" value="MACRO"/>
    <property type="match status" value="1"/>
</dbReference>
<dbReference type="InterPro" id="IPR043472">
    <property type="entry name" value="Macro_dom-like"/>
</dbReference>
<name>A0A3P9PTA5_POERE</name>
<feature type="domain" description="Macro" evidence="1">
    <location>
        <begin position="7"/>
        <end position="173"/>
    </location>
</feature>
<proteinExistence type="predicted"/>
<dbReference type="PANTHER" id="PTHR12521:SF0">
    <property type="entry name" value="ADP-RIBOSE GLYCOHYDROLASE OARD1"/>
    <property type="match status" value="1"/>
</dbReference>
<evidence type="ECO:0000313" key="2">
    <source>
        <dbReference type="Ensembl" id="ENSPREP00000025112.1"/>
    </source>
</evidence>
<dbReference type="SUPFAM" id="SSF52949">
    <property type="entry name" value="Macro domain-like"/>
    <property type="match status" value="1"/>
</dbReference>
<sequence length="173" mass="20077">MFMFFSLSLQASESFKMRRMKYVTGDLFSAPSQESLAHCVSEDLRMGKGIAVLFKKNFGHTSELKEQKKLVGQCAVLTHNQRFIHYLITKKKASQKPTYVDFRQSLEDMKSPCLEYNVKRISLPRIGCGLDQLEWSKVSQILQEVFKQTDITLTVYSFHGLPSDKMRRWLLLI</sequence>
<evidence type="ECO:0000259" key="1">
    <source>
        <dbReference type="PROSITE" id="PS51154"/>
    </source>
</evidence>
<dbReference type="Proteomes" id="UP000242638">
    <property type="component" value="Unassembled WGS sequence"/>
</dbReference>
<protein>
    <submittedName>
        <fullName evidence="2">O-acyl-ADP-ribose deacylase 1</fullName>
    </submittedName>
</protein>
<reference evidence="3" key="1">
    <citation type="submission" date="2013-11" db="EMBL/GenBank/DDBJ databases">
        <title>The genomic landscape of the Guanapo guppy.</title>
        <authorList>
            <person name="Kuenstner A."/>
            <person name="Dreyer C."/>
        </authorList>
    </citation>
    <scope>NUCLEOTIDE SEQUENCE</scope>
    <source>
        <strain evidence="3">Guanapo</strain>
    </source>
</reference>
<dbReference type="SMART" id="SM00506">
    <property type="entry name" value="A1pp"/>
    <property type="match status" value="1"/>
</dbReference>
<dbReference type="InterPro" id="IPR002589">
    <property type="entry name" value="Macro_dom"/>
</dbReference>
<reference evidence="2" key="2">
    <citation type="submission" date="2025-08" db="UniProtKB">
        <authorList>
            <consortium name="Ensembl"/>
        </authorList>
    </citation>
    <scope>IDENTIFICATION</scope>
    <source>
        <strain evidence="2">Guanapo</strain>
    </source>
</reference>
<dbReference type="GO" id="GO:0140291">
    <property type="term" value="P:peptidyl-glutamate ADP-deribosylation"/>
    <property type="evidence" value="ECO:0007669"/>
    <property type="project" value="TreeGrafter"/>
</dbReference>
<keyword evidence="3" id="KW-1185">Reference proteome</keyword>
<dbReference type="Ensembl" id="ENSPRET00000025362.1">
    <property type="protein sequence ID" value="ENSPREP00000025112.1"/>
    <property type="gene ID" value="ENSPREG00000016941.1"/>
</dbReference>
<dbReference type="AlphaFoldDB" id="A0A3P9PTA5"/>
<reference evidence="2" key="3">
    <citation type="submission" date="2025-09" db="UniProtKB">
        <authorList>
            <consortium name="Ensembl"/>
        </authorList>
    </citation>
    <scope>IDENTIFICATION</scope>
    <source>
        <strain evidence="2">Guanapo</strain>
    </source>
</reference>
<accession>A0A3P9PTA5</accession>
<dbReference type="GeneTree" id="ENSGT00390000006988"/>
<dbReference type="Gene3D" id="3.40.220.10">
    <property type="entry name" value="Leucine Aminopeptidase, subunit E, domain 1"/>
    <property type="match status" value="1"/>
</dbReference>
<organism evidence="2 3">
    <name type="scientific">Poecilia reticulata</name>
    <name type="common">Guppy</name>
    <name type="synonym">Acanthophacelus reticulatus</name>
    <dbReference type="NCBI Taxonomy" id="8081"/>
    <lineage>
        <taxon>Eukaryota</taxon>
        <taxon>Metazoa</taxon>
        <taxon>Chordata</taxon>
        <taxon>Craniata</taxon>
        <taxon>Vertebrata</taxon>
        <taxon>Euteleostomi</taxon>
        <taxon>Actinopterygii</taxon>
        <taxon>Neopterygii</taxon>
        <taxon>Teleostei</taxon>
        <taxon>Neoteleostei</taxon>
        <taxon>Acanthomorphata</taxon>
        <taxon>Ovalentaria</taxon>
        <taxon>Atherinomorphae</taxon>
        <taxon>Cyprinodontiformes</taxon>
        <taxon>Poeciliidae</taxon>
        <taxon>Poeciliinae</taxon>
        <taxon>Poecilia</taxon>
    </lineage>
</organism>
<evidence type="ECO:0000313" key="3">
    <source>
        <dbReference type="Proteomes" id="UP000242638"/>
    </source>
</evidence>
<dbReference type="InterPro" id="IPR050892">
    <property type="entry name" value="ADP-ribose_metab_enzymes"/>
</dbReference>
<dbReference type="OMA" id="IICQVFQ"/>